<protein>
    <submittedName>
        <fullName evidence="2">Alpha/beta hydrolase</fullName>
    </submittedName>
</protein>
<comment type="caution">
    <text evidence="2">The sequence shown here is derived from an EMBL/GenBank/DDBJ whole genome shotgun (WGS) entry which is preliminary data.</text>
</comment>
<gene>
    <name evidence="2" type="ORF">JL811_03595</name>
</gene>
<evidence type="ECO:0000259" key="1">
    <source>
        <dbReference type="Pfam" id="PF12146"/>
    </source>
</evidence>
<dbReference type="EMBL" id="JAESVN010000001">
    <property type="protein sequence ID" value="MBL4916296.1"/>
    <property type="molecule type" value="Genomic_DNA"/>
</dbReference>
<evidence type="ECO:0000313" key="2">
    <source>
        <dbReference type="EMBL" id="MBL4916296.1"/>
    </source>
</evidence>
<keyword evidence="3" id="KW-1185">Reference proteome</keyword>
<dbReference type="Pfam" id="PF12146">
    <property type="entry name" value="Hydrolase_4"/>
    <property type="match status" value="1"/>
</dbReference>
<dbReference type="InterPro" id="IPR029058">
    <property type="entry name" value="AB_hydrolase_fold"/>
</dbReference>
<dbReference type="InterPro" id="IPR022742">
    <property type="entry name" value="Hydrolase_4"/>
</dbReference>
<dbReference type="SUPFAM" id="SSF53474">
    <property type="entry name" value="alpha/beta-Hydrolases"/>
    <property type="match status" value="1"/>
</dbReference>
<accession>A0A8K0V8K6</accession>
<proteinExistence type="predicted"/>
<dbReference type="RefSeq" id="WP_202686961.1">
    <property type="nucleotide sequence ID" value="NZ_JAESVN010000001.1"/>
</dbReference>
<sequence>MTGAAPFHADLAEGPEGGHAVWLRTHDGVRIRLGIWPAGPKGRVLIFPGRTEYIEKYGRVAQDLAQAGYGSVAVDWRGQGLADRLTPDPMLGHVGRFSDYQHDVAAVLAHLDAAEPGMPRFLLAHSMGGCIGLRALVDGRIAPRAAAFSAPMWGIRFSPGMRQIARLMSGAARLTGRGQQYTPSTRSESHILATPFADNFLTGDEAAYAWMQAHLHKVPALGLGGPGLHWLGLAIAEGRALEGAPLPDLPVLCLLGSRESIVDPAAIHRLAARWPSARLQMLNGAAHELLMEQKALRDAALQSVLDLFDSAA</sequence>
<name>A0A8K0V8K6_9RHOB</name>
<dbReference type="Proteomes" id="UP000648908">
    <property type="component" value="Unassembled WGS sequence"/>
</dbReference>
<dbReference type="InterPro" id="IPR051044">
    <property type="entry name" value="MAG_DAG_Lipase"/>
</dbReference>
<reference evidence="2" key="1">
    <citation type="submission" date="2021-01" db="EMBL/GenBank/DDBJ databases">
        <title>Tabrizicola alba sp. nov. a motile alkaliphilic bacterium isolated from a soda lake.</title>
        <authorList>
            <person name="Szuroczki S."/>
            <person name="Abbaszade G."/>
            <person name="Schumann P."/>
            <person name="Toth E."/>
        </authorList>
    </citation>
    <scope>NUCLEOTIDE SEQUENCE</scope>
    <source>
        <strain evidence="2">DMG-N-6</strain>
    </source>
</reference>
<dbReference type="GO" id="GO:0016787">
    <property type="term" value="F:hydrolase activity"/>
    <property type="evidence" value="ECO:0007669"/>
    <property type="project" value="UniProtKB-KW"/>
</dbReference>
<keyword evidence="2" id="KW-0378">Hydrolase</keyword>
<dbReference type="Gene3D" id="3.40.50.1820">
    <property type="entry name" value="alpha/beta hydrolase"/>
    <property type="match status" value="1"/>
</dbReference>
<feature type="domain" description="Serine aminopeptidase S33" evidence="1">
    <location>
        <begin position="40"/>
        <end position="293"/>
    </location>
</feature>
<dbReference type="PANTHER" id="PTHR11614">
    <property type="entry name" value="PHOSPHOLIPASE-RELATED"/>
    <property type="match status" value="1"/>
</dbReference>
<organism evidence="2 3">
    <name type="scientific">Szabonella alba</name>
    <dbReference type="NCBI Taxonomy" id="2804194"/>
    <lineage>
        <taxon>Bacteria</taxon>
        <taxon>Pseudomonadati</taxon>
        <taxon>Pseudomonadota</taxon>
        <taxon>Alphaproteobacteria</taxon>
        <taxon>Rhodobacterales</taxon>
        <taxon>Paracoccaceae</taxon>
        <taxon>Szabonella</taxon>
    </lineage>
</organism>
<evidence type="ECO:0000313" key="3">
    <source>
        <dbReference type="Proteomes" id="UP000648908"/>
    </source>
</evidence>
<dbReference type="AlphaFoldDB" id="A0A8K0V8K6"/>